<protein>
    <submittedName>
        <fullName evidence="2">O-acetyl-ADP-ribose deacetylase</fullName>
    </submittedName>
</protein>
<dbReference type="InterPro" id="IPR043472">
    <property type="entry name" value="Macro_dom-like"/>
</dbReference>
<dbReference type="InterPro" id="IPR002589">
    <property type="entry name" value="Macro_dom"/>
</dbReference>
<dbReference type="PANTHER" id="PTHR11106:SF111">
    <property type="entry name" value="MACRO DOMAIN-CONTAINING PROTEIN"/>
    <property type="match status" value="1"/>
</dbReference>
<dbReference type="Gene3D" id="3.40.220.10">
    <property type="entry name" value="Leucine Aminopeptidase, subunit E, domain 1"/>
    <property type="match status" value="1"/>
</dbReference>
<evidence type="ECO:0000313" key="2">
    <source>
        <dbReference type="EMBL" id="VAX24327.1"/>
    </source>
</evidence>
<proteinExistence type="predicted"/>
<sequence>MSARIVCSPIELVQGDITLLDTDAIVNPSNTSLVLGSGVSGSIKTRGGHTIQEEMSKIGKCAVGKAVVTSAGNLPSKYVIHTVGPRMGEGDEDKKLKNATETSLKLAEELKLSSIAFPAISTGAFGFPVKSCSIIMLTSAFDHFASKGPRSLQQIVFCLHDSDVLEEFKSTIKWLQPYHDDI</sequence>
<dbReference type="AlphaFoldDB" id="A0A3B1D6H6"/>
<reference evidence="2" key="1">
    <citation type="submission" date="2018-06" db="EMBL/GenBank/DDBJ databases">
        <authorList>
            <person name="Zhirakovskaya E."/>
        </authorList>
    </citation>
    <scope>NUCLEOTIDE SEQUENCE</scope>
</reference>
<dbReference type="EMBL" id="UOGC01000164">
    <property type="protein sequence ID" value="VAX24327.1"/>
    <property type="molecule type" value="Genomic_DNA"/>
</dbReference>
<dbReference type="Pfam" id="PF01661">
    <property type="entry name" value="Macro"/>
    <property type="match status" value="1"/>
</dbReference>
<dbReference type="SMART" id="SM00506">
    <property type="entry name" value="A1pp"/>
    <property type="match status" value="1"/>
</dbReference>
<organism evidence="2">
    <name type="scientific">hydrothermal vent metagenome</name>
    <dbReference type="NCBI Taxonomy" id="652676"/>
    <lineage>
        <taxon>unclassified sequences</taxon>
        <taxon>metagenomes</taxon>
        <taxon>ecological metagenomes</taxon>
    </lineage>
</organism>
<dbReference type="PROSITE" id="PS51154">
    <property type="entry name" value="MACRO"/>
    <property type="match status" value="1"/>
</dbReference>
<evidence type="ECO:0000259" key="1">
    <source>
        <dbReference type="PROSITE" id="PS51154"/>
    </source>
</evidence>
<name>A0A3B1D6H6_9ZZZZ</name>
<dbReference type="PANTHER" id="PTHR11106">
    <property type="entry name" value="GANGLIOSIDE INDUCED DIFFERENTIATION ASSOCIATED PROTEIN 2-RELATED"/>
    <property type="match status" value="1"/>
</dbReference>
<feature type="domain" description="Macro" evidence="1">
    <location>
        <begin position="1"/>
        <end position="176"/>
    </location>
</feature>
<gene>
    <name evidence="2" type="ORF">MNBD_NITROSPINAE01-130</name>
</gene>
<accession>A0A3B1D6H6</accession>
<dbReference type="SUPFAM" id="SSF52949">
    <property type="entry name" value="Macro domain-like"/>
    <property type="match status" value="1"/>
</dbReference>